<reference evidence="1" key="1">
    <citation type="journal article" date="2014" name="Front. Microbiol.">
        <title>High frequency of phylogenetically diverse reductive dehalogenase-homologous genes in deep subseafloor sedimentary metagenomes.</title>
        <authorList>
            <person name="Kawai M."/>
            <person name="Futagami T."/>
            <person name="Toyoda A."/>
            <person name="Takaki Y."/>
            <person name="Nishi S."/>
            <person name="Hori S."/>
            <person name="Arai W."/>
            <person name="Tsubouchi T."/>
            <person name="Morono Y."/>
            <person name="Uchiyama I."/>
            <person name="Ito T."/>
            <person name="Fujiyama A."/>
            <person name="Inagaki F."/>
            <person name="Takami H."/>
        </authorList>
    </citation>
    <scope>NUCLEOTIDE SEQUENCE</scope>
    <source>
        <strain evidence="1">Expedition CK06-06</strain>
    </source>
</reference>
<protein>
    <submittedName>
        <fullName evidence="1">Uncharacterized protein</fullName>
    </submittedName>
</protein>
<comment type="caution">
    <text evidence="1">The sequence shown here is derived from an EMBL/GenBank/DDBJ whole genome shotgun (WGS) entry which is preliminary data.</text>
</comment>
<dbReference type="AlphaFoldDB" id="X1T6X8"/>
<organism evidence="1">
    <name type="scientific">marine sediment metagenome</name>
    <dbReference type="NCBI Taxonomy" id="412755"/>
    <lineage>
        <taxon>unclassified sequences</taxon>
        <taxon>metagenomes</taxon>
        <taxon>ecological metagenomes</taxon>
    </lineage>
</organism>
<dbReference type="EMBL" id="BARW01009068">
    <property type="protein sequence ID" value="GAI75769.1"/>
    <property type="molecule type" value="Genomic_DNA"/>
</dbReference>
<name>X1T6X8_9ZZZZ</name>
<evidence type="ECO:0000313" key="1">
    <source>
        <dbReference type="EMBL" id="GAI75769.1"/>
    </source>
</evidence>
<accession>X1T6X8</accession>
<sequence>VGSLIKEKKLKVFITCKNFLDEIETYHRDEKDKVVKKDDHCMDGAKYAVATFLKERGKQKSYVHTG</sequence>
<gene>
    <name evidence="1" type="ORF">S12H4_18373</name>
</gene>
<feature type="non-terminal residue" evidence="1">
    <location>
        <position position="1"/>
    </location>
</feature>
<dbReference type="Gene3D" id="3.30.420.280">
    <property type="match status" value="1"/>
</dbReference>
<proteinExistence type="predicted"/>